<dbReference type="InterPro" id="IPR036242">
    <property type="entry name" value="Agglutinin_dom_sf"/>
</dbReference>
<feature type="domain" description="Agglutinin" evidence="1">
    <location>
        <begin position="5"/>
        <end position="146"/>
    </location>
</feature>
<keyword evidence="3" id="KW-1185">Reference proteome</keyword>
<evidence type="ECO:0000259" key="1">
    <source>
        <dbReference type="SMART" id="SM00791"/>
    </source>
</evidence>
<dbReference type="InterPro" id="IPR008998">
    <property type="entry name" value="Agglutinin"/>
</dbReference>
<name>A0A803MXG3_CHEQI</name>
<dbReference type="GeneID" id="110699051"/>
<accession>A0A803MXG3</accession>
<reference evidence="2" key="2">
    <citation type="submission" date="2021-03" db="UniProtKB">
        <authorList>
            <consortium name="EnsemblPlants"/>
        </authorList>
    </citation>
    <scope>IDENTIFICATION</scope>
</reference>
<dbReference type="OrthoDB" id="4948898at2759"/>
<dbReference type="Pfam" id="PF07468">
    <property type="entry name" value="Agglutinin"/>
    <property type="match status" value="2"/>
</dbReference>
<proteinExistence type="predicted"/>
<dbReference type="Proteomes" id="UP000596660">
    <property type="component" value="Unplaced"/>
</dbReference>
<evidence type="ECO:0000313" key="3">
    <source>
        <dbReference type="Proteomes" id="UP000596660"/>
    </source>
</evidence>
<dbReference type="SUPFAM" id="SSF50382">
    <property type="entry name" value="Agglutinin"/>
    <property type="match status" value="2"/>
</dbReference>
<dbReference type="PANTHER" id="PTHR39244">
    <property type="entry name" value="NATTERIN-4"/>
    <property type="match status" value="1"/>
</dbReference>
<dbReference type="EnsemblPlants" id="AUR62036893-RA">
    <property type="protein sequence ID" value="AUR62036893-RA:cds"/>
    <property type="gene ID" value="AUR62036893"/>
</dbReference>
<sequence length="458" mass="51141">MSSSPQFVALRTDFNKRYVAVVTDGSQKNGLEMSSEAEIVVNLKAKFTVEPSTTAGLVHIRSNYNNKYWCSESPSSGLIAAKGVEQVEDKSSWNCTLFRVQFYGQNVSFYHVGSNSDVQVSTVNNQLLLDVNKTSTGNKEIFTPVDLASIVILPKRVTFKSFVNEGYLLGRMVEGYPYNEFSGDDDMEKATNYEIFVTETGDIRVKSLLFGKYWRSTPWIWSDSDDTSADNPDTLFEVFKVDDNVIALRNKGNKKFCKRLTTEGKVSCLNAGATSMEVNTRLIVKEPVISRKVEVQFRVEDARIYNKRPLTAATVTVPNRTTAAHEVVEGVIFTKTHVSTWSKSTSLTLGVKAEFKSGIPFIAEGKIEVGTEISDTIEFGQSTDFSKEVKTEYRVPVPPMTKVTITVLGAEATYDVPFSYIQTDLYATGDRVTTKLDDGIFKGVESYDFTYETIYEPL</sequence>
<reference evidence="2" key="1">
    <citation type="journal article" date="2017" name="Nature">
        <title>The genome of Chenopodium quinoa.</title>
        <authorList>
            <person name="Jarvis D.E."/>
            <person name="Ho Y.S."/>
            <person name="Lightfoot D.J."/>
            <person name="Schmoeckel S.M."/>
            <person name="Li B."/>
            <person name="Borm T.J.A."/>
            <person name="Ohyanagi H."/>
            <person name="Mineta K."/>
            <person name="Michell C.T."/>
            <person name="Saber N."/>
            <person name="Kharbatia N.M."/>
            <person name="Rupper R.R."/>
            <person name="Sharp A.R."/>
            <person name="Dally N."/>
            <person name="Boughton B.A."/>
            <person name="Woo Y.H."/>
            <person name="Gao G."/>
            <person name="Schijlen E.G.W.M."/>
            <person name="Guo X."/>
            <person name="Momin A.A."/>
            <person name="Negrao S."/>
            <person name="Al-Babili S."/>
            <person name="Gehring C."/>
            <person name="Roessner U."/>
            <person name="Jung C."/>
            <person name="Murphy K."/>
            <person name="Arold S.T."/>
            <person name="Gojobori T."/>
            <person name="van der Linden C.G."/>
            <person name="van Loo E.N."/>
            <person name="Jellen E.N."/>
            <person name="Maughan P.J."/>
            <person name="Tester M."/>
        </authorList>
    </citation>
    <scope>NUCLEOTIDE SEQUENCE [LARGE SCALE GENOMIC DNA]</scope>
    <source>
        <strain evidence="2">cv. PI 614886</strain>
    </source>
</reference>
<dbReference type="PANTHER" id="PTHR39244:SF5">
    <property type="entry name" value="NATTERIN-3-LIKE"/>
    <property type="match status" value="1"/>
</dbReference>
<dbReference type="Gene3D" id="2.170.15.10">
    <property type="entry name" value="Proaerolysin, chain A, domain 3"/>
    <property type="match status" value="1"/>
</dbReference>
<dbReference type="AlphaFoldDB" id="A0A803MXG3"/>
<dbReference type="Gramene" id="AUR62036893-RA">
    <property type="protein sequence ID" value="AUR62036893-RA:cds"/>
    <property type="gene ID" value="AUR62036893"/>
</dbReference>
<dbReference type="SMART" id="SM00791">
    <property type="entry name" value="Agglutinin"/>
    <property type="match status" value="2"/>
</dbReference>
<dbReference type="InterPro" id="IPR053237">
    <property type="entry name" value="Natterin_C"/>
</dbReference>
<dbReference type="RefSeq" id="XP_021732234.1">
    <property type="nucleotide sequence ID" value="XM_021876542.1"/>
</dbReference>
<dbReference type="OMA" id="ENYLCYR"/>
<protein>
    <recommendedName>
        <fullName evidence="1">Agglutinin domain-containing protein</fullName>
    </recommendedName>
</protein>
<organism evidence="2 3">
    <name type="scientific">Chenopodium quinoa</name>
    <name type="common">Quinoa</name>
    <dbReference type="NCBI Taxonomy" id="63459"/>
    <lineage>
        <taxon>Eukaryota</taxon>
        <taxon>Viridiplantae</taxon>
        <taxon>Streptophyta</taxon>
        <taxon>Embryophyta</taxon>
        <taxon>Tracheophyta</taxon>
        <taxon>Spermatophyta</taxon>
        <taxon>Magnoliopsida</taxon>
        <taxon>eudicotyledons</taxon>
        <taxon>Gunneridae</taxon>
        <taxon>Pentapetalae</taxon>
        <taxon>Caryophyllales</taxon>
        <taxon>Chenopodiaceae</taxon>
        <taxon>Chenopodioideae</taxon>
        <taxon>Atripliceae</taxon>
        <taxon>Chenopodium</taxon>
    </lineage>
</organism>
<feature type="domain" description="Agglutinin" evidence="1">
    <location>
        <begin position="151"/>
        <end position="286"/>
    </location>
</feature>
<dbReference type="Gene3D" id="2.80.10.50">
    <property type="match status" value="2"/>
</dbReference>
<dbReference type="CDD" id="cd20216">
    <property type="entry name" value="PFM_HFR-2-like"/>
    <property type="match status" value="1"/>
</dbReference>
<dbReference type="SMR" id="A0A803MXG3"/>
<gene>
    <name evidence="2" type="primary">LOC110699051</name>
</gene>
<evidence type="ECO:0000313" key="2">
    <source>
        <dbReference type="EnsemblPlants" id="AUR62036893-RA:cds"/>
    </source>
</evidence>
<dbReference type="SUPFAM" id="SSF56973">
    <property type="entry name" value="Aerolisin/ETX pore-forming domain"/>
    <property type="match status" value="1"/>
</dbReference>
<dbReference type="KEGG" id="cqi:110699051"/>